<sequence length="91" mass="10582">MTETGYATNSSFSQLHPNEGEPQSQRLKEAIRSPAECIYWYSLVDLDPARDAIEGFHVDEHEYHLDLVTYTGEKKPAWNYLRHCLQEEQPV</sequence>
<dbReference type="Proteomes" id="UP001302494">
    <property type="component" value="Chromosome"/>
</dbReference>
<keyword evidence="3" id="KW-1185">Reference proteome</keyword>
<feature type="region of interest" description="Disordered" evidence="1">
    <location>
        <begin position="1"/>
        <end position="28"/>
    </location>
</feature>
<dbReference type="AlphaFoldDB" id="A0AA96GKD3"/>
<gene>
    <name evidence="2" type="ORF">PQG83_02295</name>
</gene>
<feature type="compositionally biased region" description="Polar residues" evidence="1">
    <location>
        <begin position="1"/>
        <end position="25"/>
    </location>
</feature>
<reference evidence="2 3" key="1">
    <citation type="submission" date="2023-01" db="EMBL/GenBank/DDBJ databases">
        <title>Cultivation and genomic characterization of new, ubiquitous marine nitrite-oxidizing bacteria from the Nitrospirales.</title>
        <authorList>
            <person name="Mueller A.J."/>
            <person name="Daebeler A."/>
            <person name="Herbold C.W."/>
            <person name="Kirkegaard R.H."/>
            <person name="Daims H."/>
        </authorList>
    </citation>
    <scope>NUCLEOTIDE SEQUENCE [LARGE SCALE GENOMIC DNA]</scope>
    <source>
        <strain evidence="2 3">DK</strain>
    </source>
</reference>
<evidence type="ECO:0000256" key="1">
    <source>
        <dbReference type="SAM" id="MobiDB-lite"/>
    </source>
</evidence>
<organism evidence="2 3">
    <name type="scientific">Candidatus Nitrospira neomarina</name>
    <dbReference type="NCBI Taxonomy" id="3020899"/>
    <lineage>
        <taxon>Bacteria</taxon>
        <taxon>Pseudomonadati</taxon>
        <taxon>Nitrospirota</taxon>
        <taxon>Nitrospiria</taxon>
        <taxon>Nitrospirales</taxon>
        <taxon>Nitrospiraceae</taxon>
        <taxon>Nitrospira</taxon>
    </lineage>
</organism>
<proteinExistence type="predicted"/>
<dbReference type="EMBL" id="CP116968">
    <property type="protein sequence ID" value="WNM62597.1"/>
    <property type="molecule type" value="Genomic_DNA"/>
</dbReference>
<evidence type="ECO:0000313" key="2">
    <source>
        <dbReference type="EMBL" id="WNM62597.1"/>
    </source>
</evidence>
<dbReference type="KEGG" id="nneo:PQG83_02295"/>
<protein>
    <submittedName>
        <fullName evidence="2">Uncharacterized protein</fullName>
    </submittedName>
</protein>
<evidence type="ECO:0000313" key="3">
    <source>
        <dbReference type="Proteomes" id="UP001302494"/>
    </source>
</evidence>
<name>A0AA96GKD3_9BACT</name>
<accession>A0AA96GKD3</accession>
<dbReference type="RefSeq" id="WP_312746308.1">
    <property type="nucleotide sequence ID" value="NZ_CP116968.1"/>
</dbReference>